<dbReference type="SUPFAM" id="SSF100950">
    <property type="entry name" value="NagB/RpiA/CoA transferase-like"/>
    <property type="match status" value="1"/>
</dbReference>
<dbReference type="PANTHER" id="PTHR23407">
    <property type="entry name" value="ATPASE INHIBITOR/5-FORMYLTETRAHYDROFOLATE CYCLO-LIGASE"/>
    <property type="match status" value="1"/>
</dbReference>
<dbReference type="InterPro" id="IPR024185">
    <property type="entry name" value="FTHF_cligase-like_sf"/>
</dbReference>
<evidence type="ECO:0000256" key="5">
    <source>
        <dbReference type="ARBA" id="ARBA00038966"/>
    </source>
</evidence>
<dbReference type="Proteomes" id="UP001498771">
    <property type="component" value="Unassembled WGS sequence"/>
</dbReference>
<dbReference type="InterPro" id="IPR037171">
    <property type="entry name" value="NagB/RpiA_transferase-like"/>
</dbReference>
<name>A0ABR1F9W7_9ASCO</name>
<protein>
    <recommendedName>
        <fullName evidence="5">5-formyltetrahydrofolate cyclo-ligase</fullName>
        <ecNumber evidence="5">6.3.3.2</ecNumber>
    </recommendedName>
</protein>
<dbReference type="Pfam" id="PF01812">
    <property type="entry name" value="5-FTHF_cyc-lig"/>
    <property type="match status" value="1"/>
</dbReference>
<evidence type="ECO:0000256" key="4">
    <source>
        <dbReference type="ARBA" id="ARBA00036539"/>
    </source>
</evidence>
<dbReference type="Gene3D" id="3.40.50.10420">
    <property type="entry name" value="NagB/RpiA/CoA transferase-like"/>
    <property type="match status" value="1"/>
</dbReference>
<evidence type="ECO:0000256" key="2">
    <source>
        <dbReference type="ARBA" id="ARBA00022741"/>
    </source>
</evidence>
<proteinExistence type="inferred from homology"/>
<gene>
    <name evidence="6" type="ORF">BZA70DRAFT_109564</name>
</gene>
<dbReference type="GeneID" id="90034913"/>
<comment type="similarity">
    <text evidence="1">Belongs to the 5-formyltetrahydrofolate cyclo-ligase family.</text>
</comment>
<accession>A0ABR1F9W7</accession>
<dbReference type="InterPro" id="IPR002698">
    <property type="entry name" value="FTHF_cligase"/>
</dbReference>
<dbReference type="EMBL" id="JBBJBU010000002">
    <property type="protein sequence ID" value="KAK7206641.1"/>
    <property type="molecule type" value="Genomic_DNA"/>
</dbReference>
<sequence length="390" mass="44963">MGAAGSSIELSFQKLDDFRYSHRLKSSLQTSCKSLPRSTFPTCRIEMKDPAAIFRKSLDLSRTRRSLLTSALESGHDPKIDVRTALYKRQVRKEMCKRLHDIPRKSIISQSEIVARRLRNLEWYKEAKNIGFYAKPYPGEGKKRNDLEVGILSDKMIYNAFEDGKNVFLPRITPTIDMKPENLEYLQTVLRLATKYSEYLPFFFLEMSQIENYEQSRQLIDNYNPKKPVKDPPPGFDPFDSAGLDMIIVPGVAYNNKGMRLGRGQGFYDNYIFFHRAWSLNQNLPIPSVIGMALEEQLYPDHERIYGPNDKRFLPRTTADTPVFRSVLSETELQQVEKRIPAFVPHTQHDVYMDLVLTPSREYGILEQEVRASEEGMNKEDGSAGFVNIP</sequence>
<keyword evidence="3" id="KW-0067">ATP-binding</keyword>
<comment type="caution">
    <text evidence="6">The sequence shown here is derived from an EMBL/GenBank/DDBJ whole genome shotgun (WGS) entry which is preliminary data.</text>
</comment>
<evidence type="ECO:0000256" key="3">
    <source>
        <dbReference type="ARBA" id="ARBA00022840"/>
    </source>
</evidence>
<keyword evidence="7" id="KW-1185">Reference proteome</keyword>
<dbReference type="PANTHER" id="PTHR23407:SF1">
    <property type="entry name" value="5-FORMYLTETRAHYDROFOLATE CYCLO-LIGASE"/>
    <property type="match status" value="1"/>
</dbReference>
<keyword evidence="2" id="KW-0547">Nucleotide-binding</keyword>
<organism evidence="6 7">
    <name type="scientific">Myxozyma melibiosi</name>
    <dbReference type="NCBI Taxonomy" id="54550"/>
    <lineage>
        <taxon>Eukaryota</taxon>
        <taxon>Fungi</taxon>
        <taxon>Dikarya</taxon>
        <taxon>Ascomycota</taxon>
        <taxon>Saccharomycotina</taxon>
        <taxon>Lipomycetes</taxon>
        <taxon>Lipomycetales</taxon>
        <taxon>Lipomycetaceae</taxon>
        <taxon>Myxozyma</taxon>
    </lineage>
</organism>
<reference evidence="6 7" key="1">
    <citation type="submission" date="2024-03" db="EMBL/GenBank/DDBJ databases">
        <title>Genome-scale model development and genomic sequencing of the oleaginous clade Lipomyces.</title>
        <authorList>
            <consortium name="Lawrence Berkeley National Laboratory"/>
            <person name="Czajka J.J."/>
            <person name="Han Y."/>
            <person name="Kim J."/>
            <person name="Mondo S.J."/>
            <person name="Hofstad B.A."/>
            <person name="Robles A."/>
            <person name="Haridas S."/>
            <person name="Riley R."/>
            <person name="LaButti K."/>
            <person name="Pangilinan J."/>
            <person name="Andreopoulos W."/>
            <person name="Lipzen A."/>
            <person name="Yan J."/>
            <person name="Wang M."/>
            <person name="Ng V."/>
            <person name="Grigoriev I.V."/>
            <person name="Spatafora J.W."/>
            <person name="Magnuson J.K."/>
            <person name="Baker S.E."/>
            <person name="Pomraning K.R."/>
        </authorList>
    </citation>
    <scope>NUCLEOTIDE SEQUENCE [LARGE SCALE GENOMIC DNA]</scope>
    <source>
        <strain evidence="6 7">Phaff 52-87</strain>
    </source>
</reference>
<dbReference type="EC" id="6.3.3.2" evidence="5"/>
<dbReference type="RefSeq" id="XP_064769674.1">
    <property type="nucleotide sequence ID" value="XM_064909401.1"/>
</dbReference>
<evidence type="ECO:0000256" key="1">
    <source>
        <dbReference type="ARBA" id="ARBA00010638"/>
    </source>
</evidence>
<evidence type="ECO:0000313" key="6">
    <source>
        <dbReference type="EMBL" id="KAK7206641.1"/>
    </source>
</evidence>
<evidence type="ECO:0000313" key="7">
    <source>
        <dbReference type="Proteomes" id="UP001498771"/>
    </source>
</evidence>
<comment type="catalytic activity">
    <reaction evidence="4">
        <text>(6S)-5-formyl-5,6,7,8-tetrahydrofolate + ATP = (6R)-5,10-methenyltetrahydrofolate + ADP + phosphate</text>
        <dbReference type="Rhea" id="RHEA:10488"/>
        <dbReference type="ChEBI" id="CHEBI:30616"/>
        <dbReference type="ChEBI" id="CHEBI:43474"/>
        <dbReference type="ChEBI" id="CHEBI:57455"/>
        <dbReference type="ChEBI" id="CHEBI:57457"/>
        <dbReference type="ChEBI" id="CHEBI:456216"/>
        <dbReference type="EC" id="6.3.3.2"/>
    </reaction>
</comment>